<dbReference type="PANTHER" id="PTHR45436">
    <property type="entry name" value="SENSOR HISTIDINE KINASE YKOH"/>
    <property type="match status" value="1"/>
</dbReference>
<dbReference type="Pfam" id="PF00512">
    <property type="entry name" value="HisKA"/>
    <property type="match status" value="1"/>
</dbReference>
<dbReference type="SUPFAM" id="SSF47384">
    <property type="entry name" value="Homodimeric domain of signal transducing histidine kinase"/>
    <property type="match status" value="1"/>
</dbReference>
<evidence type="ECO:0000256" key="5">
    <source>
        <dbReference type="ARBA" id="ARBA00022679"/>
    </source>
</evidence>
<dbReference type="InterPro" id="IPR003594">
    <property type="entry name" value="HATPase_dom"/>
</dbReference>
<evidence type="ECO:0000256" key="9">
    <source>
        <dbReference type="ARBA" id="ARBA00023012"/>
    </source>
</evidence>
<comment type="caution">
    <text evidence="14">The sequence shown here is derived from an EMBL/GenBank/DDBJ whole genome shotgun (WGS) entry which is preliminary data.</text>
</comment>
<organism evidence="14 15">
    <name type="scientific">Bdellovibrio bacteriovorus</name>
    <dbReference type="NCBI Taxonomy" id="959"/>
    <lineage>
        <taxon>Bacteria</taxon>
        <taxon>Pseudomonadati</taxon>
        <taxon>Bdellovibrionota</taxon>
        <taxon>Bdellovibrionia</taxon>
        <taxon>Bdellovibrionales</taxon>
        <taxon>Pseudobdellovibrionaceae</taxon>
        <taxon>Bdellovibrio</taxon>
    </lineage>
</organism>
<dbReference type="CDD" id="cd06225">
    <property type="entry name" value="HAMP"/>
    <property type="match status" value="1"/>
</dbReference>
<dbReference type="SUPFAM" id="SSF55874">
    <property type="entry name" value="ATPase domain of HSP90 chaperone/DNA topoisomerase II/histidine kinase"/>
    <property type="match status" value="1"/>
</dbReference>
<dbReference type="InterPro" id="IPR003660">
    <property type="entry name" value="HAMP_dom"/>
</dbReference>
<sequence>MFLKKIYKFLSSFSIRLRLSLIFVLIFGATTIFFNMFLFKMMIDTLQQDFDDALFNYSVDVSEGIEIGVKGDLSFPPLRLDHGKILPFPLGTALIQVRHSSGAVLARVGNFGEFNPPYKKDFERIWAGDEATYRTIEHIRNIPSAEADSYRLISFPLDNAAKPQLLLQIAVPMTLMETQISQRLTLLQVGIPFVLLIATLGGMFLSARALNPVNNIINTAKEIKASELSQRVPIPNANDEIRKLALTLNEMLGRIQQAFLSQERFVADASHQLLTPLTIMRGELELLQKSEKRDVDQFIKSALQEVDNLSGIVQEMLLLARVDAGTGALNFQDLAFDEMIFEVLPRCEKLANSKNIKLKLNINNETADDRKMVRGDNDLLQNLVINIIENAIKYSPNNEVVTMTLNWKQDTTQFVVEDNGPGIPEDQLPYIFERFSRGANMETRVKGFGLGLAIAQKIAILHNAKLSAQNHSEHGARFTFEIKNI</sequence>
<accession>A0A150WV06</accession>
<evidence type="ECO:0000256" key="6">
    <source>
        <dbReference type="ARBA" id="ARBA00022692"/>
    </source>
</evidence>
<evidence type="ECO:0000256" key="11">
    <source>
        <dbReference type="SAM" id="Phobius"/>
    </source>
</evidence>
<feature type="domain" description="HAMP" evidence="13">
    <location>
        <begin position="207"/>
        <end position="260"/>
    </location>
</feature>
<dbReference type="CDD" id="cd00082">
    <property type="entry name" value="HisKA"/>
    <property type="match status" value="1"/>
</dbReference>
<evidence type="ECO:0000313" key="14">
    <source>
        <dbReference type="EMBL" id="KYG70283.1"/>
    </source>
</evidence>
<dbReference type="SMART" id="SM00304">
    <property type="entry name" value="HAMP"/>
    <property type="match status" value="1"/>
</dbReference>
<dbReference type="Pfam" id="PF00672">
    <property type="entry name" value="HAMP"/>
    <property type="match status" value="1"/>
</dbReference>
<evidence type="ECO:0000256" key="1">
    <source>
        <dbReference type="ARBA" id="ARBA00000085"/>
    </source>
</evidence>
<dbReference type="PROSITE" id="PS50109">
    <property type="entry name" value="HIS_KIN"/>
    <property type="match status" value="1"/>
</dbReference>
<evidence type="ECO:0000256" key="10">
    <source>
        <dbReference type="ARBA" id="ARBA00023136"/>
    </source>
</evidence>
<dbReference type="SUPFAM" id="SSF158472">
    <property type="entry name" value="HAMP domain-like"/>
    <property type="match status" value="1"/>
</dbReference>
<keyword evidence="7 14" id="KW-0418">Kinase</keyword>
<keyword evidence="9" id="KW-0902">Two-component regulatory system</keyword>
<dbReference type="PROSITE" id="PS50885">
    <property type="entry name" value="HAMP"/>
    <property type="match status" value="1"/>
</dbReference>
<dbReference type="SMART" id="SM00387">
    <property type="entry name" value="HATPase_c"/>
    <property type="match status" value="1"/>
</dbReference>
<dbReference type="CDD" id="cd00075">
    <property type="entry name" value="HATPase"/>
    <property type="match status" value="1"/>
</dbReference>
<proteinExistence type="predicted"/>
<evidence type="ECO:0000256" key="8">
    <source>
        <dbReference type="ARBA" id="ARBA00022989"/>
    </source>
</evidence>
<dbReference type="AlphaFoldDB" id="A0A150WV06"/>
<dbReference type="InterPro" id="IPR036097">
    <property type="entry name" value="HisK_dim/P_sf"/>
</dbReference>
<keyword evidence="10 11" id="KW-0472">Membrane</keyword>
<feature type="transmembrane region" description="Helical" evidence="11">
    <location>
        <begin position="20"/>
        <end position="39"/>
    </location>
</feature>
<gene>
    <name evidence="14" type="ORF">AZI85_14160</name>
</gene>
<evidence type="ECO:0000259" key="13">
    <source>
        <dbReference type="PROSITE" id="PS50885"/>
    </source>
</evidence>
<evidence type="ECO:0000259" key="12">
    <source>
        <dbReference type="PROSITE" id="PS50109"/>
    </source>
</evidence>
<dbReference type="RefSeq" id="WP_063242764.1">
    <property type="nucleotide sequence ID" value="NZ_LUKF01000002.1"/>
</dbReference>
<dbReference type="PRINTS" id="PR00344">
    <property type="entry name" value="BCTRLSENSOR"/>
</dbReference>
<keyword evidence="6 11" id="KW-0812">Transmembrane</keyword>
<dbReference type="EMBL" id="LUKF01000002">
    <property type="protein sequence ID" value="KYG70283.1"/>
    <property type="molecule type" value="Genomic_DNA"/>
</dbReference>
<evidence type="ECO:0000256" key="4">
    <source>
        <dbReference type="ARBA" id="ARBA00022553"/>
    </source>
</evidence>
<dbReference type="Gene3D" id="6.10.340.10">
    <property type="match status" value="1"/>
</dbReference>
<dbReference type="InterPro" id="IPR004358">
    <property type="entry name" value="Sig_transdc_His_kin-like_C"/>
</dbReference>
<keyword evidence="8 11" id="KW-1133">Transmembrane helix</keyword>
<dbReference type="GO" id="GO:0005886">
    <property type="term" value="C:plasma membrane"/>
    <property type="evidence" value="ECO:0007669"/>
    <property type="project" value="TreeGrafter"/>
</dbReference>
<keyword evidence="4" id="KW-0597">Phosphoprotein</keyword>
<dbReference type="EC" id="2.7.13.3" evidence="3"/>
<dbReference type="PANTHER" id="PTHR45436:SF5">
    <property type="entry name" value="SENSOR HISTIDINE KINASE TRCS"/>
    <property type="match status" value="1"/>
</dbReference>
<dbReference type="InterPro" id="IPR005467">
    <property type="entry name" value="His_kinase_dom"/>
</dbReference>
<feature type="domain" description="Histidine kinase" evidence="12">
    <location>
        <begin position="268"/>
        <end position="485"/>
    </location>
</feature>
<dbReference type="InterPro" id="IPR003661">
    <property type="entry name" value="HisK_dim/P_dom"/>
</dbReference>
<dbReference type="Gene3D" id="3.30.565.10">
    <property type="entry name" value="Histidine kinase-like ATPase, C-terminal domain"/>
    <property type="match status" value="1"/>
</dbReference>
<comment type="catalytic activity">
    <reaction evidence="1">
        <text>ATP + protein L-histidine = ADP + protein N-phospho-L-histidine.</text>
        <dbReference type="EC" id="2.7.13.3"/>
    </reaction>
</comment>
<dbReference type="InterPro" id="IPR036890">
    <property type="entry name" value="HATPase_C_sf"/>
</dbReference>
<comment type="subcellular location">
    <subcellularLocation>
        <location evidence="2">Membrane</location>
    </subcellularLocation>
</comment>
<dbReference type="Proteomes" id="UP000075391">
    <property type="component" value="Unassembled WGS sequence"/>
</dbReference>
<evidence type="ECO:0000313" key="15">
    <source>
        <dbReference type="Proteomes" id="UP000075391"/>
    </source>
</evidence>
<feature type="transmembrane region" description="Helical" evidence="11">
    <location>
        <begin position="184"/>
        <end position="205"/>
    </location>
</feature>
<keyword evidence="5" id="KW-0808">Transferase</keyword>
<reference evidence="14 15" key="1">
    <citation type="submission" date="2016-03" db="EMBL/GenBank/DDBJ databases">
        <authorList>
            <person name="Ploux O."/>
        </authorList>
    </citation>
    <scope>NUCLEOTIDE SEQUENCE [LARGE SCALE GENOMIC DNA]</scope>
    <source>
        <strain evidence="14 15">BER2</strain>
    </source>
</reference>
<dbReference type="SMART" id="SM00388">
    <property type="entry name" value="HisKA"/>
    <property type="match status" value="1"/>
</dbReference>
<evidence type="ECO:0000256" key="7">
    <source>
        <dbReference type="ARBA" id="ARBA00022777"/>
    </source>
</evidence>
<dbReference type="Pfam" id="PF02518">
    <property type="entry name" value="HATPase_c"/>
    <property type="match status" value="1"/>
</dbReference>
<protein>
    <recommendedName>
        <fullName evidence="3">histidine kinase</fullName>
        <ecNumber evidence="3">2.7.13.3</ecNumber>
    </recommendedName>
</protein>
<dbReference type="OrthoDB" id="5297838at2"/>
<evidence type="ECO:0000256" key="2">
    <source>
        <dbReference type="ARBA" id="ARBA00004370"/>
    </source>
</evidence>
<dbReference type="InterPro" id="IPR050428">
    <property type="entry name" value="TCS_sensor_his_kinase"/>
</dbReference>
<dbReference type="GO" id="GO:0000155">
    <property type="term" value="F:phosphorelay sensor kinase activity"/>
    <property type="evidence" value="ECO:0007669"/>
    <property type="project" value="InterPro"/>
</dbReference>
<dbReference type="Gene3D" id="1.10.287.130">
    <property type="match status" value="1"/>
</dbReference>
<name>A0A150WV06_BDEBC</name>
<evidence type="ECO:0000256" key="3">
    <source>
        <dbReference type="ARBA" id="ARBA00012438"/>
    </source>
</evidence>